<evidence type="ECO:0000259" key="3">
    <source>
        <dbReference type="Pfam" id="PF00775"/>
    </source>
</evidence>
<feature type="compositionally biased region" description="Basic residues" evidence="1">
    <location>
        <begin position="424"/>
        <end position="435"/>
    </location>
</feature>
<keyword evidence="5" id="KW-1185">Reference proteome</keyword>
<comment type="caution">
    <text evidence="4">The sequence shown here is derived from an EMBL/GenBank/DDBJ whole genome shotgun (WGS) entry which is preliminary data.</text>
</comment>
<dbReference type="OrthoDB" id="2594565at2759"/>
<sequence length="435" mass="45103">MLTFKALTVLLTSLALGVTAHPGELDHTAEALERREALNMMGKRSLSHCHNQLAARGVHVRNEARRSAFRRHLTRGLVRRDLASAIATDHLSNLTGVTTASDSSTFFTGESQCILAPEVTQGPYYVTGEYFRKDITESQEGVALYLDVQVIDTTTCEPLSGVAMDMWHCNATGVYSGVVASGNGDVNDATNINNTFLRGIQETDSDGVVQFHSIVPGHYSGRTTHAHVLAHTAGNWELLANNTITGGTTSSHVGQLFFDQSLLTEVAAVSPYSTNTQSTTTNSEDSIMSEEAADIDPIVEYVLLGDTVADGIFAWITVGIDSTANYTVSPAATYGENGGVANADSNMGGGGGGAPSGSMGNGTAPSGFGGGNGTAPTGSMDGGNGTAPTGSTVPTDVAVSSTAAAETTAAESTVSSSGADSSSCKRKRSFRRSTL</sequence>
<dbReference type="PANTHER" id="PTHR34315">
    <property type="match status" value="1"/>
</dbReference>
<dbReference type="EMBL" id="RSCE01000015">
    <property type="protein sequence ID" value="RSH77526.1"/>
    <property type="molecule type" value="Genomic_DNA"/>
</dbReference>
<accession>A0A427XFC3</accession>
<dbReference type="GO" id="GO:0016702">
    <property type="term" value="F:oxidoreductase activity, acting on single donors with incorporation of molecular oxygen, incorporation of two atoms of oxygen"/>
    <property type="evidence" value="ECO:0007669"/>
    <property type="project" value="InterPro"/>
</dbReference>
<dbReference type="AlphaFoldDB" id="A0A427XFC3"/>
<dbReference type="Pfam" id="PF00775">
    <property type="entry name" value="Dioxygenase_C"/>
    <property type="match status" value="1"/>
</dbReference>
<feature type="compositionally biased region" description="Low complexity" evidence="1">
    <location>
        <begin position="356"/>
        <end position="366"/>
    </location>
</feature>
<dbReference type="CDD" id="cd03457">
    <property type="entry name" value="intradiol_dioxygenase_like"/>
    <property type="match status" value="1"/>
</dbReference>
<dbReference type="Gene3D" id="2.60.130.10">
    <property type="entry name" value="Aromatic compound dioxygenase"/>
    <property type="match status" value="1"/>
</dbReference>
<feature type="signal peptide" evidence="2">
    <location>
        <begin position="1"/>
        <end position="20"/>
    </location>
</feature>
<evidence type="ECO:0000256" key="1">
    <source>
        <dbReference type="SAM" id="MobiDB-lite"/>
    </source>
</evidence>
<dbReference type="InterPro" id="IPR015889">
    <property type="entry name" value="Intradiol_dOase_core"/>
</dbReference>
<dbReference type="GO" id="GO:0008199">
    <property type="term" value="F:ferric iron binding"/>
    <property type="evidence" value="ECO:0007669"/>
    <property type="project" value="InterPro"/>
</dbReference>
<protein>
    <recommendedName>
        <fullName evidence="3">Intradiol ring-cleavage dioxygenases domain-containing protein</fullName>
    </recommendedName>
</protein>
<organism evidence="4 5">
    <name type="scientific">Apiotrichum porosum</name>
    <dbReference type="NCBI Taxonomy" id="105984"/>
    <lineage>
        <taxon>Eukaryota</taxon>
        <taxon>Fungi</taxon>
        <taxon>Dikarya</taxon>
        <taxon>Basidiomycota</taxon>
        <taxon>Agaricomycotina</taxon>
        <taxon>Tremellomycetes</taxon>
        <taxon>Trichosporonales</taxon>
        <taxon>Trichosporonaceae</taxon>
        <taxon>Apiotrichum</taxon>
    </lineage>
</organism>
<evidence type="ECO:0000313" key="5">
    <source>
        <dbReference type="Proteomes" id="UP000279236"/>
    </source>
</evidence>
<feature type="chain" id="PRO_5019322560" description="Intradiol ring-cleavage dioxygenases domain-containing protein" evidence="2">
    <location>
        <begin position="21"/>
        <end position="435"/>
    </location>
</feature>
<evidence type="ECO:0000313" key="4">
    <source>
        <dbReference type="EMBL" id="RSH77526.1"/>
    </source>
</evidence>
<dbReference type="GeneID" id="39587625"/>
<feature type="compositionally biased region" description="Low complexity" evidence="1">
    <location>
        <begin position="391"/>
        <end position="422"/>
    </location>
</feature>
<feature type="region of interest" description="Disordered" evidence="1">
    <location>
        <begin position="346"/>
        <end position="435"/>
    </location>
</feature>
<feature type="domain" description="Intradiol ring-cleavage dioxygenases" evidence="3">
    <location>
        <begin position="122"/>
        <end position="226"/>
    </location>
</feature>
<dbReference type="STRING" id="105984.A0A427XFC3"/>
<dbReference type="SUPFAM" id="SSF49482">
    <property type="entry name" value="Aromatic compound dioxygenase"/>
    <property type="match status" value="1"/>
</dbReference>
<dbReference type="InterPro" id="IPR000627">
    <property type="entry name" value="Intradiol_dOase_C"/>
</dbReference>
<keyword evidence="2" id="KW-0732">Signal</keyword>
<dbReference type="PANTHER" id="PTHR34315:SF1">
    <property type="entry name" value="INTRADIOL RING-CLEAVAGE DIOXYGENASES DOMAIN-CONTAINING PROTEIN-RELATED"/>
    <property type="match status" value="1"/>
</dbReference>
<dbReference type="Proteomes" id="UP000279236">
    <property type="component" value="Unassembled WGS sequence"/>
</dbReference>
<name>A0A427XFC3_9TREE</name>
<evidence type="ECO:0000256" key="2">
    <source>
        <dbReference type="SAM" id="SignalP"/>
    </source>
</evidence>
<dbReference type="RefSeq" id="XP_028472673.1">
    <property type="nucleotide sequence ID" value="XM_028618785.1"/>
</dbReference>
<proteinExistence type="predicted"/>
<reference evidence="4 5" key="1">
    <citation type="submission" date="2018-11" db="EMBL/GenBank/DDBJ databases">
        <title>Genome sequence of Apiotrichum porosum DSM 27194.</title>
        <authorList>
            <person name="Aliyu H."/>
            <person name="Gorte O."/>
            <person name="Ochsenreither K."/>
        </authorList>
    </citation>
    <scope>NUCLEOTIDE SEQUENCE [LARGE SCALE GENOMIC DNA]</scope>
    <source>
        <strain evidence="4 5">DSM 27194</strain>
    </source>
</reference>
<gene>
    <name evidence="4" type="ORF">EHS24_003082</name>
</gene>